<reference evidence="1" key="1">
    <citation type="submission" date="2023-04" db="EMBL/GenBank/DDBJ databases">
        <title>Ambrosiozyma monospora NBRC 10751.</title>
        <authorList>
            <person name="Ichikawa N."/>
            <person name="Sato H."/>
            <person name="Tonouchi N."/>
        </authorList>
    </citation>
    <scope>NUCLEOTIDE SEQUENCE</scope>
    <source>
        <strain evidence="1">NBRC 10751</strain>
    </source>
</reference>
<gene>
    <name evidence="1" type="ORF">Amon02_001285400</name>
</gene>
<comment type="caution">
    <text evidence="1">The sequence shown here is derived from an EMBL/GenBank/DDBJ whole genome shotgun (WGS) entry which is preliminary data.</text>
</comment>
<organism evidence="1 2">
    <name type="scientific">Ambrosiozyma monospora</name>
    <name type="common">Yeast</name>
    <name type="synonym">Endomycopsis monosporus</name>
    <dbReference type="NCBI Taxonomy" id="43982"/>
    <lineage>
        <taxon>Eukaryota</taxon>
        <taxon>Fungi</taxon>
        <taxon>Dikarya</taxon>
        <taxon>Ascomycota</taxon>
        <taxon>Saccharomycotina</taxon>
        <taxon>Pichiomycetes</taxon>
        <taxon>Pichiales</taxon>
        <taxon>Pichiaceae</taxon>
        <taxon>Ambrosiozyma</taxon>
    </lineage>
</organism>
<protein>
    <submittedName>
        <fullName evidence="1">Unnamed protein product</fullName>
    </submittedName>
</protein>
<evidence type="ECO:0000313" key="1">
    <source>
        <dbReference type="EMBL" id="GMF07328.1"/>
    </source>
</evidence>
<sequence length="211" mass="23276">MTQSTEYKHEHLLSEKGKNRHFTHFYRSFPLPDDIKAHPEPLELVGGVPNFQIFPVESIKVGLRSKPFPNGYETDAEINAATANTASKDGLSFDVLVDASKVNEAKEEDHHEEIDIKSGLQYSNTAGLDPLLKFTKDFTKEVIHPGYEDWNTVLTLGGANGAYKAFESVFNEGDVLLAQEFTFTPVVNSAKDIGFDVVSVPLDFAPTTKGA</sequence>
<dbReference type="Proteomes" id="UP001165064">
    <property type="component" value="Unassembled WGS sequence"/>
</dbReference>
<accession>A0ACB5UC13</accession>
<dbReference type="EMBL" id="BSXS01016126">
    <property type="protein sequence ID" value="GMF07328.1"/>
    <property type="molecule type" value="Genomic_DNA"/>
</dbReference>
<name>A0ACB5UC13_AMBMO</name>
<keyword evidence="2" id="KW-1185">Reference proteome</keyword>
<evidence type="ECO:0000313" key="2">
    <source>
        <dbReference type="Proteomes" id="UP001165064"/>
    </source>
</evidence>
<proteinExistence type="predicted"/>